<evidence type="ECO:0000313" key="7">
    <source>
        <dbReference type="EMBL" id="OII76467.1"/>
    </source>
</evidence>
<dbReference type="InterPro" id="IPR051325">
    <property type="entry name" value="Nudix_hydrolase_domain"/>
</dbReference>
<dbReference type="VEuPathDB" id="CryptoDB:cand_001580"/>
<evidence type="ECO:0000259" key="6">
    <source>
        <dbReference type="PROSITE" id="PS51462"/>
    </source>
</evidence>
<dbReference type="OrthoDB" id="276276at2759"/>
<keyword evidence="4" id="KW-0378">Hydrolase</keyword>
<protein>
    <recommendedName>
        <fullName evidence="2">Bis(5'-nucleosyl)-tetraphosphatase [asymmetrical]</fullName>
    </recommendedName>
    <alternativeName>
        <fullName evidence="5">Diadenosine 5',5'''-P1,P4-tetraphosphate asymmetrical hydrolase</fullName>
    </alternativeName>
</protein>
<evidence type="ECO:0000256" key="4">
    <source>
        <dbReference type="ARBA" id="ARBA00022801"/>
    </source>
</evidence>
<dbReference type="EMBL" id="LRBS01000061">
    <property type="protein sequence ID" value="OII76467.1"/>
    <property type="molecule type" value="Genomic_DNA"/>
</dbReference>
<comment type="similarity">
    <text evidence="1">Belongs to the Nudix hydrolase family.</text>
</comment>
<dbReference type="Pfam" id="PF00293">
    <property type="entry name" value="NUDIX"/>
    <property type="match status" value="1"/>
</dbReference>
<dbReference type="PANTHER" id="PTHR21340:SF0">
    <property type="entry name" value="BIS(5'-NUCLEOSYL)-TETRAPHOSPHATASE [ASYMMETRICAL]"/>
    <property type="match status" value="1"/>
</dbReference>
<dbReference type="CDD" id="cd03428">
    <property type="entry name" value="NUDIX_Ap4A_Nudt2"/>
    <property type="match status" value="1"/>
</dbReference>
<dbReference type="InterPro" id="IPR000086">
    <property type="entry name" value="NUDIX_hydrolase_dom"/>
</dbReference>
<evidence type="ECO:0000256" key="2">
    <source>
        <dbReference type="ARBA" id="ARBA00018911"/>
    </source>
</evidence>
<dbReference type="GO" id="GO:0000166">
    <property type="term" value="F:nucleotide binding"/>
    <property type="evidence" value="ECO:0007669"/>
    <property type="project" value="UniProtKB-KW"/>
</dbReference>
<keyword evidence="8" id="KW-1185">Reference proteome</keyword>
<evidence type="ECO:0000313" key="8">
    <source>
        <dbReference type="Proteomes" id="UP000186804"/>
    </source>
</evidence>
<dbReference type="GO" id="GO:0004081">
    <property type="term" value="F:bis(5'-nucleosyl)-tetraphosphatase (asymmetrical) activity"/>
    <property type="evidence" value="ECO:0007669"/>
    <property type="project" value="TreeGrafter"/>
</dbReference>
<accession>A0A1J4MSQ9</accession>
<keyword evidence="3" id="KW-0547">Nucleotide-binding</keyword>
<organism evidence="7 8">
    <name type="scientific">Cryptosporidium andersoni</name>
    <dbReference type="NCBI Taxonomy" id="117008"/>
    <lineage>
        <taxon>Eukaryota</taxon>
        <taxon>Sar</taxon>
        <taxon>Alveolata</taxon>
        <taxon>Apicomplexa</taxon>
        <taxon>Conoidasida</taxon>
        <taxon>Coccidia</taxon>
        <taxon>Eucoccidiorida</taxon>
        <taxon>Eimeriorina</taxon>
        <taxon>Cryptosporidiidae</taxon>
        <taxon>Cryptosporidium</taxon>
    </lineage>
</organism>
<dbReference type="GO" id="GO:0006167">
    <property type="term" value="P:AMP biosynthetic process"/>
    <property type="evidence" value="ECO:0007669"/>
    <property type="project" value="TreeGrafter"/>
</dbReference>
<dbReference type="PROSITE" id="PS51462">
    <property type="entry name" value="NUDIX"/>
    <property type="match status" value="1"/>
</dbReference>
<gene>
    <name evidence="7" type="ORF">cand_001580</name>
</gene>
<evidence type="ECO:0000256" key="3">
    <source>
        <dbReference type="ARBA" id="ARBA00022741"/>
    </source>
</evidence>
<proteinExistence type="inferred from homology"/>
<dbReference type="GeneID" id="92364343"/>
<dbReference type="InterPro" id="IPR015797">
    <property type="entry name" value="NUDIX_hydrolase-like_dom_sf"/>
</dbReference>
<sequence length="141" mass="16638">MSDLLAAGIILFILDEYHIPKFLLLRCSKGKHWSPPKGHCDEHEVDNLLTTAFRETYEETGIKKDNIKIYDFEKEIHYKAWGRNKTVVYFLGECTNTTVVLSHEHDQYTWAYIEEARSLIEHESLFEIFIQALEKLNIEFN</sequence>
<dbReference type="InterPro" id="IPR003565">
    <property type="entry name" value="Tetra_PHTase"/>
</dbReference>
<dbReference type="Proteomes" id="UP000186804">
    <property type="component" value="Unassembled WGS sequence"/>
</dbReference>
<dbReference type="AlphaFoldDB" id="A0A1J4MSQ9"/>
<evidence type="ECO:0000256" key="5">
    <source>
        <dbReference type="ARBA" id="ARBA00032644"/>
    </source>
</evidence>
<dbReference type="Gene3D" id="3.90.79.10">
    <property type="entry name" value="Nucleoside Triphosphate Pyrophosphohydrolase"/>
    <property type="match status" value="1"/>
</dbReference>
<reference evidence="7 8" key="1">
    <citation type="submission" date="2016-10" db="EMBL/GenBank/DDBJ databases">
        <title>Reductive evolution of mitochondrial metabolism and differential evolution of invasion-related proteins in Cryptosporidium.</title>
        <authorList>
            <person name="Liu S."/>
            <person name="Roellig D.M."/>
            <person name="Guo Y."/>
            <person name="Li N."/>
            <person name="Frace M.A."/>
            <person name="Tang K."/>
            <person name="Zhang L."/>
            <person name="Feng Y."/>
            <person name="Xiao L."/>
        </authorList>
    </citation>
    <scope>NUCLEOTIDE SEQUENCE [LARGE SCALE GENOMIC DNA]</scope>
    <source>
        <strain evidence="7">30847</strain>
    </source>
</reference>
<dbReference type="PANTHER" id="PTHR21340">
    <property type="entry name" value="DIADENOSINE 5,5-P1,P4-TETRAPHOSPHATE PYROPHOSPHOHYDROLASE MUTT"/>
    <property type="match status" value="1"/>
</dbReference>
<dbReference type="SUPFAM" id="SSF55811">
    <property type="entry name" value="Nudix"/>
    <property type="match status" value="1"/>
</dbReference>
<comment type="caution">
    <text evidence="7">The sequence shown here is derived from an EMBL/GenBank/DDBJ whole genome shotgun (WGS) entry which is preliminary data.</text>
</comment>
<dbReference type="RefSeq" id="XP_067068313.1">
    <property type="nucleotide sequence ID" value="XM_067210406.1"/>
</dbReference>
<name>A0A1J4MSQ9_9CRYT</name>
<feature type="domain" description="Nudix hydrolase" evidence="6">
    <location>
        <begin position="2"/>
        <end position="134"/>
    </location>
</feature>
<dbReference type="GO" id="GO:0006754">
    <property type="term" value="P:ATP biosynthetic process"/>
    <property type="evidence" value="ECO:0007669"/>
    <property type="project" value="TreeGrafter"/>
</dbReference>
<evidence type="ECO:0000256" key="1">
    <source>
        <dbReference type="ARBA" id="ARBA00005582"/>
    </source>
</evidence>